<gene>
    <name evidence="3" type="ORF">ACFQ2O_01765</name>
</gene>
<evidence type="ECO:0000313" key="4">
    <source>
        <dbReference type="Proteomes" id="UP001597094"/>
    </source>
</evidence>
<accession>A0ABW3SJA4</accession>
<keyword evidence="4" id="KW-1185">Reference proteome</keyword>
<feature type="coiled-coil region" evidence="1">
    <location>
        <begin position="484"/>
        <end position="535"/>
    </location>
</feature>
<feature type="coiled-coil region" evidence="1">
    <location>
        <begin position="176"/>
        <end position="210"/>
    </location>
</feature>
<feature type="coiled-coil region" evidence="1">
    <location>
        <begin position="579"/>
        <end position="657"/>
    </location>
</feature>
<protein>
    <recommendedName>
        <fullName evidence="5">Chromosome segregation ATPase</fullName>
    </recommendedName>
</protein>
<proteinExistence type="predicted"/>
<name>A0ABW3SJA4_9BACT</name>
<feature type="region of interest" description="Disordered" evidence="2">
    <location>
        <begin position="286"/>
        <end position="319"/>
    </location>
</feature>
<sequence length="1066" mass="114850">MSDQKKEVLLRIRIDEAEAKKKAVDLGKQMENNKRQQAELNKEMKAGGLATDDQIQRQQALKAEYADLSRQQKTQLTVLEAQAKADNARLSSLDRLRAQSLLLANAWHDMTDEAKANEDVGGKLAKKINEVNVAIKNETAILKDNKEVKEYATGSVFAMREEYGELQKQFYALGEAERKSKVGQQMQKDLEKLNKEISKAEQSIGVFSRNVGNYTTSILEAIDGSGQLGGTIEALKQGYDTLTSFIDAAKQAVMNEAAEKIKANAEKKAAAAATAAETAAETANTAATTANTAAEAANTTATEAGAAADTSGAAATTGDTAATTANTAATTGNTTATAANTTATNAGSAAQNISKAAIIGNVAALKLLKFALAATGIGAVLLLLGGLISFLTRTQEGVDMVSRKTKGFTTIIGVLTDKLSAVGKATLDWFNGIEDFGDLVSKVANLIGDQLLVRLKSFITLYEAFRDGDPSKLGDAFVQFTAGVENASEKTKALTKELNEARKSAEAIEKENQRIRDSELQLNEARAKANAQIEKYKLVAEDVTKSEKERADAARNAFQLEESIRTQELKLQQDKIANIEAEQALTNNLYEDNKQLSEEKAKLAEIEAASVGKSIELQNKLNALRQEGAAKAREAVLKQLEAEAALLEIRTESALNSEEDVLNLRLQLLQKRTEQELKQENLTQLQVKVIKAKALSEEGKLRDEFREQQRQKEIEDAERTNNAAFETAKRVMSVANAKQELILKQQRAKGLFTEKGYQQELSNLKLTQLQGEVMMLEQFKGKIPGIEEKIAEKRLQISSLLADGQIENLNRVEDKERDLTEKRRAELEQQANDTRDFVAAIGETFAASLTQQGADMQKFTQGVLLLVIDTIEKVVNAQIAASVATATGNSLAQFDSATTFGATGLARAAVIGGLIKAAFSVFKAGIIQATSGSSPDYFADGGIFRGPSHKQGGIQVYNRQGVHVAEVEGGEPVLTKAVSQDPKLLAAASAINVAAGGRPLLRNPYLAAGGTLPAPTRQWLGGGSAPVIDYNKIAAAVAKLPPSTLYISELSKTQSKVDRRIKVSDQ</sequence>
<evidence type="ECO:0000313" key="3">
    <source>
        <dbReference type="EMBL" id="MFD1184914.1"/>
    </source>
</evidence>
<organism evidence="3 4">
    <name type="scientific">Pontibacter rugosus</name>
    <dbReference type="NCBI Taxonomy" id="1745966"/>
    <lineage>
        <taxon>Bacteria</taxon>
        <taxon>Pseudomonadati</taxon>
        <taxon>Bacteroidota</taxon>
        <taxon>Cytophagia</taxon>
        <taxon>Cytophagales</taxon>
        <taxon>Hymenobacteraceae</taxon>
        <taxon>Pontibacter</taxon>
    </lineage>
</organism>
<evidence type="ECO:0008006" key="5">
    <source>
        <dbReference type="Google" id="ProtNLM"/>
    </source>
</evidence>
<dbReference type="Proteomes" id="UP001597094">
    <property type="component" value="Unassembled WGS sequence"/>
</dbReference>
<comment type="caution">
    <text evidence="3">The sequence shown here is derived from an EMBL/GenBank/DDBJ whole genome shotgun (WGS) entry which is preliminary data.</text>
</comment>
<dbReference type="EMBL" id="JBHTLD010000007">
    <property type="protein sequence ID" value="MFD1184914.1"/>
    <property type="molecule type" value="Genomic_DNA"/>
</dbReference>
<reference evidence="4" key="1">
    <citation type="journal article" date="2019" name="Int. J. Syst. Evol. Microbiol.">
        <title>The Global Catalogue of Microorganisms (GCM) 10K type strain sequencing project: providing services to taxonomists for standard genome sequencing and annotation.</title>
        <authorList>
            <consortium name="The Broad Institute Genomics Platform"/>
            <consortium name="The Broad Institute Genome Sequencing Center for Infectious Disease"/>
            <person name="Wu L."/>
            <person name="Ma J."/>
        </authorList>
    </citation>
    <scope>NUCLEOTIDE SEQUENCE [LARGE SCALE GENOMIC DNA]</scope>
    <source>
        <strain evidence="4">JCM 31319</strain>
    </source>
</reference>
<dbReference type="RefSeq" id="WP_377522428.1">
    <property type="nucleotide sequence ID" value="NZ_JBHTLD010000007.1"/>
</dbReference>
<keyword evidence="1" id="KW-0175">Coiled coil</keyword>
<feature type="coiled-coil region" evidence="1">
    <location>
        <begin position="802"/>
        <end position="830"/>
    </location>
</feature>
<evidence type="ECO:0000256" key="2">
    <source>
        <dbReference type="SAM" id="MobiDB-lite"/>
    </source>
</evidence>
<evidence type="ECO:0000256" key="1">
    <source>
        <dbReference type="SAM" id="Coils"/>
    </source>
</evidence>